<organism evidence="2 3">
    <name type="scientific">Acorus gramineus</name>
    <name type="common">Dwarf sweet flag</name>
    <dbReference type="NCBI Taxonomy" id="55184"/>
    <lineage>
        <taxon>Eukaryota</taxon>
        <taxon>Viridiplantae</taxon>
        <taxon>Streptophyta</taxon>
        <taxon>Embryophyta</taxon>
        <taxon>Tracheophyta</taxon>
        <taxon>Spermatophyta</taxon>
        <taxon>Magnoliopsida</taxon>
        <taxon>Liliopsida</taxon>
        <taxon>Acoraceae</taxon>
        <taxon>Acorus</taxon>
    </lineage>
</organism>
<sequence>MGLTVISDDVGSEHYHTHKAFLLANYILIGAASSCIFLTLSLRLIPSLCGLSLIALHLLTIAGAISGCTAASNGSVLAFVLKYYAYVEGGGGGGGLKRSGKVGHDEELNDWPWPLQV</sequence>
<dbReference type="PANTHER" id="PTHR34124">
    <property type="entry name" value="F16B3.27 PROTEIN-RELATED"/>
    <property type="match status" value="1"/>
</dbReference>
<dbReference type="AlphaFoldDB" id="A0AAV9B3R0"/>
<keyword evidence="1" id="KW-0472">Membrane</keyword>
<evidence type="ECO:0000313" key="3">
    <source>
        <dbReference type="Proteomes" id="UP001179952"/>
    </source>
</evidence>
<keyword evidence="1" id="KW-0812">Transmembrane</keyword>
<feature type="transmembrane region" description="Helical" evidence="1">
    <location>
        <begin position="20"/>
        <end position="42"/>
    </location>
</feature>
<name>A0AAV9B3R0_ACOGR</name>
<evidence type="ECO:0000313" key="2">
    <source>
        <dbReference type="EMBL" id="KAK1270637.1"/>
    </source>
</evidence>
<dbReference type="EMBL" id="JAUJYN010000005">
    <property type="protein sequence ID" value="KAK1270637.1"/>
    <property type="molecule type" value="Genomic_DNA"/>
</dbReference>
<proteinExistence type="predicted"/>
<feature type="transmembrane region" description="Helical" evidence="1">
    <location>
        <begin position="54"/>
        <end position="81"/>
    </location>
</feature>
<comment type="caution">
    <text evidence="2">The sequence shown here is derived from an EMBL/GenBank/DDBJ whole genome shotgun (WGS) entry which is preliminary data.</text>
</comment>
<accession>A0AAV9B3R0</accession>
<reference evidence="2" key="2">
    <citation type="submission" date="2023-06" db="EMBL/GenBank/DDBJ databases">
        <authorList>
            <person name="Ma L."/>
            <person name="Liu K.-W."/>
            <person name="Li Z."/>
            <person name="Hsiao Y.-Y."/>
            <person name="Qi Y."/>
            <person name="Fu T."/>
            <person name="Tang G."/>
            <person name="Zhang D."/>
            <person name="Sun W.-H."/>
            <person name="Liu D.-K."/>
            <person name="Li Y."/>
            <person name="Chen G.-Z."/>
            <person name="Liu X.-D."/>
            <person name="Liao X.-Y."/>
            <person name="Jiang Y.-T."/>
            <person name="Yu X."/>
            <person name="Hao Y."/>
            <person name="Huang J."/>
            <person name="Zhao X.-W."/>
            <person name="Ke S."/>
            <person name="Chen Y.-Y."/>
            <person name="Wu W.-L."/>
            <person name="Hsu J.-L."/>
            <person name="Lin Y.-F."/>
            <person name="Huang M.-D."/>
            <person name="Li C.-Y."/>
            <person name="Huang L."/>
            <person name="Wang Z.-W."/>
            <person name="Zhao X."/>
            <person name="Zhong W.-Y."/>
            <person name="Peng D.-H."/>
            <person name="Ahmad S."/>
            <person name="Lan S."/>
            <person name="Zhang J.-S."/>
            <person name="Tsai W.-C."/>
            <person name="Van De Peer Y."/>
            <person name="Liu Z.-J."/>
        </authorList>
    </citation>
    <scope>NUCLEOTIDE SEQUENCE</scope>
    <source>
        <strain evidence="2">SCP</strain>
        <tissue evidence="2">Leaves</tissue>
    </source>
</reference>
<protein>
    <submittedName>
        <fullName evidence="2">Uncharacterized protein</fullName>
    </submittedName>
</protein>
<dbReference type="PANTHER" id="PTHR34124:SF2">
    <property type="entry name" value="F16B3.27 PROTEIN-RELATED"/>
    <property type="match status" value="1"/>
</dbReference>
<gene>
    <name evidence="2" type="ORF">QJS04_geneDACA006165</name>
</gene>
<keyword evidence="3" id="KW-1185">Reference proteome</keyword>
<evidence type="ECO:0000256" key="1">
    <source>
        <dbReference type="SAM" id="Phobius"/>
    </source>
</evidence>
<keyword evidence="1" id="KW-1133">Transmembrane helix</keyword>
<reference evidence="2" key="1">
    <citation type="journal article" date="2023" name="Nat. Commun.">
        <title>Diploid and tetraploid genomes of Acorus and the evolution of monocots.</title>
        <authorList>
            <person name="Ma L."/>
            <person name="Liu K.W."/>
            <person name="Li Z."/>
            <person name="Hsiao Y.Y."/>
            <person name="Qi Y."/>
            <person name="Fu T."/>
            <person name="Tang G.D."/>
            <person name="Zhang D."/>
            <person name="Sun W.H."/>
            <person name="Liu D.K."/>
            <person name="Li Y."/>
            <person name="Chen G.Z."/>
            <person name="Liu X.D."/>
            <person name="Liao X.Y."/>
            <person name="Jiang Y.T."/>
            <person name="Yu X."/>
            <person name="Hao Y."/>
            <person name="Huang J."/>
            <person name="Zhao X.W."/>
            <person name="Ke S."/>
            <person name="Chen Y.Y."/>
            <person name="Wu W.L."/>
            <person name="Hsu J.L."/>
            <person name="Lin Y.F."/>
            <person name="Huang M.D."/>
            <person name="Li C.Y."/>
            <person name="Huang L."/>
            <person name="Wang Z.W."/>
            <person name="Zhao X."/>
            <person name="Zhong W.Y."/>
            <person name="Peng D.H."/>
            <person name="Ahmad S."/>
            <person name="Lan S."/>
            <person name="Zhang J.S."/>
            <person name="Tsai W.C."/>
            <person name="Van de Peer Y."/>
            <person name="Liu Z.J."/>
        </authorList>
    </citation>
    <scope>NUCLEOTIDE SEQUENCE</scope>
    <source>
        <strain evidence="2">SCP</strain>
    </source>
</reference>
<dbReference type="Proteomes" id="UP001179952">
    <property type="component" value="Unassembled WGS sequence"/>
</dbReference>